<evidence type="ECO:0000256" key="5">
    <source>
        <dbReference type="PROSITE-ProRule" id="PRU00042"/>
    </source>
</evidence>
<dbReference type="PANTHER" id="PTHR24379">
    <property type="entry name" value="KRAB AND ZINC FINGER DOMAIN-CONTAINING"/>
    <property type="match status" value="1"/>
</dbReference>
<feature type="compositionally biased region" description="Basic and acidic residues" evidence="6">
    <location>
        <begin position="309"/>
        <end position="321"/>
    </location>
</feature>
<dbReference type="OMA" id="YHASHEA"/>
<organism evidence="8 9">
    <name type="scientific">Haemaphysalis longicornis</name>
    <name type="common">Bush tick</name>
    <dbReference type="NCBI Taxonomy" id="44386"/>
    <lineage>
        <taxon>Eukaryota</taxon>
        <taxon>Metazoa</taxon>
        <taxon>Ecdysozoa</taxon>
        <taxon>Arthropoda</taxon>
        <taxon>Chelicerata</taxon>
        <taxon>Arachnida</taxon>
        <taxon>Acari</taxon>
        <taxon>Parasitiformes</taxon>
        <taxon>Ixodida</taxon>
        <taxon>Ixodoidea</taxon>
        <taxon>Ixodidae</taxon>
        <taxon>Haemaphysalinae</taxon>
        <taxon>Haemaphysalis</taxon>
    </lineage>
</organism>
<name>A0A9J6FTE2_HAELO</name>
<feature type="region of interest" description="Disordered" evidence="6">
    <location>
        <begin position="83"/>
        <end position="128"/>
    </location>
</feature>
<dbReference type="Gene3D" id="3.30.160.60">
    <property type="entry name" value="Classic Zinc Finger"/>
    <property type="match status" value="2"/>
</dbReference>
<evidence type="ECO:0000313" key="8">
    <source>
        <dbReference type="EMBL" id="KAH9365348.1"/>
    </source>
</evidence>
<feature type="compositionally biased region" description="Low complexity" evidence="6">
    <location>
        <begin position="155"/>
        <end position="166"/>
    </location>
</feature>
<evidence type="ECO:0000256" key="1">
    <source>
        <dbReference type="ARBA" id="ARBA00022723"/>
    </source>
</evidence>
<feature type="compositionally biased region" description="Low complexity" evidence="6">
    <location>
        <begin position="103"/>
        <end position="123"/>
    </location>
</feature>
<evidence type="ECO:0000256" key="4">
    <source>
        <dbReference type="ARBA" id="ARBA00022833"/>
    </source>
</evidence>
<dbReference type="GO" id="GO:0008270">
    <property type="term" value="F:zinc ion binding"/>
    <property type="evidence" value="ECO:0007669"/>
    <property type="project" value="UniProtKB-KW"/>
</dbReference>
<keyword evidence="1" id="KW-0479">Metal-binding</keyword>
<dbReference type="OrthoDB" id="4737882at2759"/>
<dbReference type="Proteomes" id="UP000821853">
    <property type="component" value="Unassembled WGS sequence"/>
</dbReference>
<dbReference type="PROSITE" id="PS50157">
    <property type="entry name" value="ZINC_FINGER_C2H2_2"/>
    <property type="match status" value="1"/>
</dbReference>
<dbReference type="PANTHER" id="PTHR24379:SF121">
    <property type="entry name" value="C2H2-TYPE DOMAIN-CONTAINING PROTEIN"/>
    <property type="match status" value="1"/>
</dbReference>
<reference evidence="8 9" key="1">
    <citation type="journal article" date="2020" name="Cell">
        <title>Large-Scale Comparative Analyses of Tick Genomes Elucidate Their Genetic Diversity and Vector Capacities.</title>
        <authorList>
            <consortium name="Tick Genome and Microbiome Consortium (TIGMIC)"/>
            <person name="Jia N."/>
            <person name="Wang J."/>
            <person name="Shi W."/>
            <person name="Du L."/>
            <person name="Sun Y."/>
            <person name="Zhan W."/>
            <person name="Jiang J.F."/>
            <person name="Wang Q."/>
            <person name="Zhang B."/>
            <person name="Ji P."/>
            <person name="Bell-Sakyi L."/>
            <person name="Cui X.M."/>
            <person name="Yuan T.T."/>
            <person name="Jiang B.G."/>
            <person name="Yang W.F."/>
            <person name="Lam T.T."/>
            <person name="Chang Q.C."/>
            <person name="Ding S.J."/>
            <person name="Wang X.J."/>
            <person name="Zhu J.G."/>
            <person name="Ruan X.D."/>
            <person name="Zhao L."/>
            <person name="Wei J.T."/>
            <person name="Ye R.Z."/>
            <person name="Que T.C."/>
            <person name="Du C.H."/>
            <person name="Zhou Y.H."/>
            <person name="Cheng J.X."/>
            <person name="Dai P.F."/>
            <person name="Guo W.B."/>
            <person name="Han X.H."/>
            <person name="Huang E.J."/>
            <person name="Li L.F."/>
            <person name="Wei W."/>
            <person name="Gao Y.C."/>
            <person name="Liu J.Z."/>
            <person name="Shao H.Z."/>
            <person name="Wang X."/>
            <person name="Wang C.C."/>
            <person name="Yang T.C."/>
            <person name="Huo Q.B."/>
            <person name="Li W."/>
            <person name="Chen H.Y."/>
            <person name="Chen S.E."/>
            <person name="Zhou L.G."/>
            <person name="Ni X.B."/>
            <person name="Tian J.H."/>
            <person name="Sheng Y."/>
            <person name="Liu T."/>
            <person name="Pan Y.S."/>
            <person name="Xia L.Y."/>
            <person name="Li J."/>
            <person name="Zhao F."/>
            <person name="Cao W.C."/>
        </authorList>
    </citation>
    <scope>NUCLEOTIDE SEQUENCE [LARGE SCALE GENOMIC DNA]</scope>
    <source>
        <strain evidence="8">HaeL-2018</strain>
    </source>
</reference>
<dbReference type="InterPro" id="IPR013087">
    <property type="entry name" value="Znf_C2H2_type"/>
</dbReference>
<keyword evidence="2" id="KW-0677">Repeat</keyword>
<feature type="region of interest" description="Disordered" evidence="6">
    <location>
        <begin position="293"/>
        <end position="336"/>
    </location>
</feature>
<dbReference type="SUPFAM" id="SSF57667">
    <property type="entry name" value="beta-beta-alpha zinc fingers"/>
    <property type="match status" value="1"/>
</dbReference>
<comment type="caution">
    <text evidence="8">The sequence shown here is derived from an EMBL/GenBank/DDBJ whole genome shotgun (WGS) entry which is preliminary data.</text>
</comment>
<feature type="domain" description="C2H2-type" evidence="7">
    <location>
        <begin position="726"/>
        <end position="753"/>
    </location>
</feature>
<dbReference type="AlphaFoldDB" id="A0A9J6FTE2"/>
<proteinExistence type="predicted"/>
<keyword evidence="3 5" id="KW-0863">Zinc-finger</keyword>
<protein>
    <recommendedName>
        <fullName evidence="7">C2H2-type domain-containing protein</fullName>
    </recommendedName>
</protein>
<dbReference type="VEuPathDB" id="VectorBase:HLOH_046092"/>
<evidence type="ECO:0000313" key="9">
    <source>
        <dbReference type="Proteomes" id="UP000821853"/>
    </source>
</evidence>
<keyword evidence="4" id="KW-0862">Zinc</keyword>
<keyword evidence="9" id="KW-1185">Reference proteome</keyword>
<dbReference type="PROSITE" id="PS00028">
    <property type="entry name" value="ZINC_FINGER_C2H2_1"/>
    <property type="match status" value="4"/>
</dbReference>
<accession>A0A9J6FTE2</accession>
<evidence type="ECO:0000256" key="2">
    <source>
        <dbReference type="ARBA" id="ARBA00022737"/>
    </source>
</evidence>
<feature type="region of interest" description="Disordered" evidence="6">
    <location>
        <begin position="151"/>
        <end position="193"/>
    </location>
</feature>
<evidence type="ECO:0000256" key="3">
    <source>
        <dbReference type="ARBA" id="ARBA00022771"/>
    </source>
</evidence>
<dbReference type="SMART" id="SM00355">
    <property type="entry name" value="ZnF_C2H2"/>
    <property type="match status" value="13"/>
</dbReference>
<dbReference type="EMBL" id="JABSTR010000003">
    <property type="protein sequence ID" value="KAH9365348.1"/>
    <property type="molecule type" value="Genomic_DNA"/>
</dbReference>
<sequence>MFFKLQLDIKCSGWSARACGGIECFGHLDRNNVNNVMFSQRSHFKTRLCLHHDRRRGLHKLAAYPEMLKTTLTARAVSAVAGTAKPSATGGHQEGNSAKAGHSLSSSQQDNSRQSSSSGSESSVDGGVMASSHFADRETGHAVRANVNVGQSCDSSSTVSYNEYSSGPDEASSDATSASARAHDSTDTSGDETVVLSENEEAAVCDRCHEQLSSKLELAGARLLLLLRPSDLERSNYSDPIIVANHHKRPFKYLHLKNGKLVHVTEVNFEEREEESADESSCLLAQVHEVSEMEPRNVPRTKTPKAPQAHREGRERARHDSSSSLGIAEEEGEASSMQVVPSISRNVYFGYRCPKSVSAFQTLMDNASDVFKCSAFSCGYSTNVSLNFERHLAGHRPEDVFCMYCGANVSHPGALVTHLEQEHSGLRHQCLKCLYRAGFTPYFEVHFLQVHPGETVAYVSVSKGRGGAEAAPPEERKAFRPYECGFAGCSFKEKNRQVFARHFEEVHAGESSFPCFVCDRNCKLVSNLLEHLQEHGLADLQCCYCSFGTLTTTSMMLHACYAHASRYTLFAARNRNLGEKLITSSNDTAQLVFEQRCCFCPSMVVGFNNLQKHTETVHGLLLSPEELADRLFGMYDYMEALKLGRCPFCPYVGGKVADLQHHVLRQELQISNFLCSVCKHGFEDQLSWQQHIDCGQCPATAMLQLCNNGQLLHWVRENLPFRIQRFECALCPQTFRVASTFHSHLSRHYTYYPITCKLCNATCRGIHGREQHLRASHGTGGEDVADGEVEAEVARQAALCSLPDVHTCPHCGFRTVSEKYHASHEARCALEEHPSEEEDKPIYHCMHCSVSFFYLERLLRHGYIQHGCSWFCTVCYQGYETQLSCLEHCKDPGCKWPGTMFVVQRVKKEVLGREFFFSEVTVDESAADLSGLLLGEREIKAGFTYYNRDIEPIHRIGYTYVSAGRAGKISLPDFAQVVNIQPYVRVRDFKLSLLRAE</sequence>
<gene>
    <name evidence="8" type="ORF">HPB48_017480</name>
</gene>
<evidence type="ECO:0000259" key="7">
    <source>
        <dbReference type="PROSITE" id="PS50157"/>
    </source>
</evidence>
<dbReference type="InterPro" id="IPR036236">
    <property type="entry name" value="Znf_C2H2_sf"/>
</dbReference>
<evidence type="ECO:0000256" key="6">
    <source>
        <dbReference type="SAM" id="MobiDB-lite"/>
    </source>
</evidence>